<name>A0A918RF58_9ACTN</name>
<keyword evidence="3" id="KW-0804">Transcription</keyword>
<sequence length="181" mass="20346">MTPRAPRTPHSVRLRRQAVAILALRRYLRTECYPGRLVLPHSAPLDHSVFHIAGHLGLNSEYVRAALRILDLRGDVAVLPHRGVLVLHPGQPHPRDAAMTDLIRSRITSGIYRPGHTLPLGLIALDLHVTARQLRRACRPLIHEGLVHNRVHGPHGPGLYVRAVPARPHHPRPTPRREHRP</sequence>
<dbReference type="Proteomes" id="UP000634660">
    <property type="component" value="Unassembled WGS sequence"/>
</dbReference>
<feature type="region of interest" description="Disordered" evidence="4">
    <location>
        <begin position="160"/>
        <end position="181"/>
    </location>
</feature>
<keyword evidence="2" id="KW-0238">DNA-binding</keyword>
<protein>
    <recommendedName>
        <fullName evidence="5">HTH gntR-type domain-containing protein</fullName>
    </recommendedName>
</protein>
<accession>A0A918RF58</accession>
<reference evidence="6" key="2">
    <citation type="submission" date="2020-09" db="EMBL/GenBank/DDBJ databases">
        <authorList>
            <person name="Sun Q."/>
            <person name="Ohkuma M."/>
        </authorList>
    </citation>
    <scope>NUCLEOTIDE SEQUENCE</scope>
    <source>
        <strain evidence="6">JCM 4834</strain>
    </source>
</reference>
<feature type="domain" description="HTH gntR-type" evidence="5">
    <location>
        <begin position="93"/>
        <end position="164"/>
    </location>
</feature>
<dbReference type="InterPro" id="IPR000524">
    <property type="entry name" value="Tscrpt_reg_HTH_GntR"/>
</dbReference>
<comment type="caution">
    <text evidence="6">The sequence shown here is derived from an EMBL/GenBank/DDBJ whole genome shotgun (WGS) entry which is preliminary data.</text>
</comment>
<dbReference type="EMBL" id="BMVX01000038">
    <property type="protein sequence ID" value="GGZ95128.1"/>
    <property type="molecule type" value="Genomic_DNA"/>
</dbReference>
<dbReference type="Gene3D" id="1.10.10.10">
    <property type="entry name" value="Winged helix-like DNA-binding domain superfamily/Winged helix DNA-binding domain"/>
    <property type="match status" value="1"/>
</dbReference>
<gene>
    <name evidence="6" type="ORF">GCM10010371_63790</name>
</gene>
<evidence type="ECO:0000256" key="1">
    <source>
        <dbReference type="ARBA" id="ARBA00023015"/>
    </source>
</evidence>
<organism evidence="6 7">
    <name type="scientific">Streptomyces subrutilus</name>
    <dbReference type="NCBI Taxonomy" id="36818"/>
    <lineage>
        <taxon>Bacteria</taxon>
        <taxon>Bacillati</taxon>
        <taxon>Actinomycetota</taxon>
        <taxon>Actinomycetes</taxon>
        <taxon>Kitasatosporales</taxon>
        <taxon>Streptomycetaceae</taxon>
        <taxon>Streptomyces</taxon>
    </lineage>
</organism>
<dbReference type="AlphaFoldDB" id="A0A918RF58"/>
<feature type="compositionally biased region" description="Basic residues" evidence="4">
    <location>
        <begin position="167"/>
        <end position="181"/>
    </location>
</feature>
<dbReference type="GO" id="GO:0003700">
    <property type="term" value="F:DNA-binding transcription factor activity"/>
    <property type="evidence" value="ECO:0007669"/>
    <property type="project" value="InterPro"/>
</dbReference>
<reference evidence="6" key="1">
    <citation type="journal article" date="2014" name="Int. J. Syst. Evol. Microbiol.">
        <title>Complete genome sequence of Corynebacterium casei LMG S-19264T (=DSM 44701T), isolated from a smear-ripened cheese.</title>
        <authorList>
            <consortium name="US DOE Joint Genome Institute (JGI-PGF)"/>
            <person name="Walter F."/>
            <person name="Albersmeier A."/>
            <person name="Kalinowski J."/>
            <person name="Ruckert C."/>
        </authorList>
    </citation>
    <scope>NUCLEOTIDE SEQUENCE</scope>
    <source>
        <strain evidence="6">JCM 4834</strain>
    </source>
</reference>
<dbReference type="PROSITE" id="PS50949">
    <property type="entry name" value="HTH_GNTR"/>
    <property type="match status" value="1"/>
</dbReference>
<dbReference type="SUPFAM" id="SSF46785">
    <property type="entry name" value="Winged helix' DNA-binding domain"/>
    <property type="match status" value="1"/>
</dbReference>
<dbReference type="InterPro" id="IPR036388">
    <property type="entry name" value="WH-like_DNA-bd_sf"/>
</dbReference>
<dbReference type="RefSeq" id="WP_189829130.1">
    <property type="nucleotide sequence ID" value="NZ_BMVX01000038.1"/>
</dbReference>
<dbReference type="GO" id="GO:0003677">
    <property type="term" value="F:DNA binding"/>
    <property type="evidence" value="ECO:0007669"/>
    <property type="project" value="UniProtKB-KW"/>
</dbReference>
<evidence type="ECO:0000256" key="2">
    <source>
        <dbReference type="ARBA" id="ARBA00023125"/>
    </source>
</evidence>
<evidence type="ECO:0000256" key="3">
    <source>
        <dbReference type="ARBA" id="ARBA00023163"/>
    </source>
</evidence>
<evidence type="ECO:0000313" key="7">
    <source>
        <dbReference type="Proteomes" id="UP000634660"/>
    </source>
</evidence>
<proteinExistence type="predicted"/>
<evidence type="ECO:0000256" key="4">
    <source>
        <dbReference type="SAM" id="MobiDB-lite"/>
    </source>
</evidence>
<dbReference type="InterPro" id="IPR036390">
    <property type="entry name" value="WH_DNA-bd_sf"/>
</dbReference>
<evidence type="ECO:0000259" key="5">
    <source>
        <dbReference type="PROSITE" id="PS50949"/>
    </source>
</evidence>
<keyword evidence="1" id="KW-0805">Transcription regulation</keyword>
<evidence type="ECO:0000313" key="6">
    <source>
        <dbReference type="EMBL" id="GGZ95128.1"/>
    </source>
</evidence>